<accession>A0AA40B587</accession>
<evidence type="ECO:0000313" key="5">
    <source>
        <dbReference type="EMBL" id="KAK0727869.1"/>
    </source>
</evidence>
<dbReference type="PANTHER" id="PTHR24198:SF165">
    <property type="entry name" value="ANKYRIN REPEAT-CONTAINING PROTEIN-RELATED"/>
    <property type="match status" value="1"/>
</dbReference>
<evidence type="ECO:0000256" key="2">
    <source>
        <dbReference type="ARBA" id="ARBA00023043"/>
    </source>
</evidence>
<feature type="repeat" description="ANK" evidence="3">
    <location>
        <begin position="731"/>
        <end position="763"/>
    </location>
</feature>
<dbReference type="PANTHER" id="PTHR24198">
    <property type="entry name" value="ANKYRIN REPEAT AND PROTEIN KINASE DOMAIN-CONTAINING PROTEIN"/>
    <property type="match status" value="1"/>
</dbReference>
<protein>
    <submittedName>
        <fullName evidence="5">Ankyrin repeat-containing protein</fullName>
    </submittedName>
</protein>
<dbReference type="InterPro" id="IPR056884">
    <property type="entry name" value="NPHP3-like_N"/>
</dbReference>
<dbReference type="InterPro" id="IPR054471">
    <property type="entry name" value="GPIID_WHD"/>
</dbReference>
<dbReference type="SUPFAM" id="SSF52540">
    <property type="entry name" value="P-loop containing nucleoside triphosphate hydrolases"/>
    <property type="match status" value="1"/>
</dbReference>
<dbReference type="SUPFAM" id="SSF48403">
    <property type="entry name" value="Ankyrin repeat"/>
    <property type="match status" value="1"/>
</dbReference>
<keyword evidence="6" id="KW-1185">Reference proteome</keyword>
<dbReference type="Proteomes" id="UP001172101">
    <property type="component" value="Unassembled WGS sequence"/>
</dbReference>
<feature type="domain" description="NACHT" evidence="4">
    <location>
        <begin position="43"/>
        <end position="191"/>
    </location>
</feature>
<dbReference type="Pfam" id="PF24883">
    <property type="entry name" value="NPHP3_N"/>
    <property type="match status" value="1"/>
</dbReference>
<evidence type="ECO:0000313" key="6">
    <source>
        <dbReference type="Proteomes" id="UP001172101"/>
    </source>
</evidence>
<dbReference type="RefSeq" id="XP_060300724.1">
    <property type="nucleotide sequence ID" value="XM_060436265.1"/>
</dbReference>
<feature type="non-terminal residue" evidence="5">
    <location>
        <position position="914"/>
    </location>
</feature>
<feature type="repeat" description="ANK" evidence="3">
    <location>
        <begin position="889"/>
        <end position="914"/>
    </location>
</feature>
<dbReference type="PROSITE" id="PS50297">
    <property type="entry name" value="ANK_REP_REGION"/>
    <property type="match status" value="7"/>
</dbReference>
<feature type="non-terminal residue" evidence="5">
    <location>
        <position position="1"/>
    </location>
</feature>
<feature type="repeat" description="ANK" evidence="3">
    <location>
        <begin position="856"/>
        <end position="888"/>
    </location>
</feature>
<keyword evidence="2 3" id="KW-0040">ANK repeat</keyword>
<keyword evidence="1" id="KW-0677">Repeat</keyword>
<dbReference type="InterPro" id="IPR036770">
    <property type="entry name" value="Ankyrin_rpt-contain_sf"/>
</dbReference>
<evidence type="ECO:0000259" key="4">
    <source>
        <dbReference type="PROSITE" id="PS50837"/>
    </source>
</evidence>
<dbReference type="InterPro" id="IPR007111">
    <property type="entry name" value="NACHT_NTPase"/>
</dbReference>
<dbReference type="EMBL" id="JAUIRO010000002">
    <property type="protein sequence ID" value="KAK0727869.1"/>
    <property type="molecule type" value="Genomic_DNA"/>
</dbReference>
<evidence type="ECO:0000256" key="1">
    <source>
        <dbReference type="ARBA" id="ARBA00022737"/>
    </source>
</evidence>
<dbReference type="Gene3D" id="1.25.40.20">
    <property type="entry name" value="Ankyrin repeat-containing domain"/>
    <property type="match status" value="4"/>
</dbReference>
<dbReference type="GeneID" id="85319535"/>
<dbReference type="PROSITE" id="PS50088">
    <property type="entry name" value="ANK_REPEAT"/>
    <property type="match status" value="7"/>
</dbReference>
<dbReference type="PRINTS" id="PR01415">
    <property type="entry name" value="ANKYRIN"/>
</dbReference>
<feature type="repeat" description="ANK" evidence="3">
    <location>
        <begin position="823"/>
        <end position="855"/>
    </location>
</feature>
<feature type="repeat" description="ANK" evidence="3">
    <location>
        <begin position="665"/>
        <end position="697"/>
    </location>
</feature>
<dbReference type="Pfam" id="PF12796">
    <property type="entry name" value="Ank_2"/>
    <property type="match status" value="4"/>
</dbReference>
<dbReference type="PROSITE" id="PS50837">
    <property type="entry name" value="NACHT"/>
    <property type="match status" value="1"/>
</dbReference>
<name>A0AA40B587_9PEZI</name>
<evidence type="ECO:0000256" key="3">
    <source>
        <dbReference type="PROSITE-ProRule" id="PRU00023"/>
    </source>
</evidence>
<sequence length="914" mass="101381">ILNRLKKTPYQEHKDRNPDRIPGTCEWFIEHKLFRGWLETRSEALWVSADPGCGKSVLAKHLVDSALPSNNHRTTCYFFFKDDSDEQRSIVTALCCILYQLFLQKRKLFTKTVLVQLGAERETLTSSFSELWSVLLRAAEDDNSGEIVCVLDAIDECDASGSSLLTQALSRLYRNSSNRKPKLKFFITSRPTTTIRRGLLEDIPELPVVHLSGESEDEMEKIAKEIDIFVETRVRTLSAHLMLSQDEQELLLRELLRVPNRTYLYVHLTLNLIEHEEDIDEDGILKATSQLPKTVDDAYDRILSHSRNPDQARKILHIVVAAVRPLTLSEMGFALALHESHRSYGELNVKSEGRLRESIRDTCGLFVTIINSRIYLLHQTAKEYLVQHDLEEAISDVDGDVQWKHSLQPQDSHRILAEICTWNLLFDEFETDPLTDTPEFSGYEASRFLGYLVPEYLGKHVFLGYSATQWATHMRESPAEFASSAAQSIVGICDTGSSRFSTWFQIYWVLTNPTRICPRFSNLMAVSYFGLATAVKSSLKTGDSKLMNRKDRDYGRTALSWAAGNGHESAIQLFAKNERKGMGGLVKSWKRLKVDLADVDARTPLTYAIWSGNEETVKLLLSLGARATEKDKLGATPVDYAVAMHQVTLAELMLGNEAKSGSTGESNTLLLSALENGDQHVVRLLLESGTDIDSKTSKGQTLLSYAAALGKLGVVRLLIKNGADINLADWVGRTPLSIAAGRGRVAVVESLLENEADIDLADANGRSPLFYAAKNFHCLLVGLDDADLAVDSSENPSLNALKLGDITRVLLENGANISLASSNGRTPMSFFAKIGYYALANILVNAGADTNAVNWMGQTPLSVAAQLGHLEAVRLLLATGPDVNLADREGMSPLSYAVRNGHVAIARLLRENRA</sequence>
<comment type="caution">
    <text evidence="5">The sequence shown here is derived from an EMBL/GenBank/DDBJ whole genome shotgun (WGS) entry which is preliminary data.</text>
</comment>
<reference evidence="5" key="1">
    <citation type="submission" date="2023-06" db="EMBL/GenBank/DDBJ databases">
        <title>Genome-scale phylogeny and comparative genomics of the fungal order Sordariales.</title>
        <authorList>
            <consortium name="Lawrence Berkeley National Laboratory"/>
            <person name="Hensen N."/>
            <person name="Bonometti L."/>
            <person name="Westerberg I."/>
            <person name="Brannstrom I.O."/>
            <person name="Guillou S."/>
            <person name="Cros-Aarteil S."/>
            <person name="Calhoun S."/>
            <person name="Haridas S."/>
            <person name="Kuo A."/>
            <person name="Mondo S."/>
            <person name="Pangilinan J."/>
            <person name="Riley R."/>
            <person name="LaButti K."/>
            <person name="Andreopoulos B."/>
            <person name="Lipzen A."/>
            <person name="Chen C."/>
            <person name="Yanf M."/>
            <person name="Daum C."/>
            <person name="Ng V."/>
            <person name="Clum A."/>
            <person name="Steindorff A."/>
            <person name="Ohm R."/>
            <person name="Martin F."/>
            <person name="Silar P."/>
            <person name="Natvig D."/>
            <person name="Lalanne C."/>
            <person name="Gautier V."/>
            <person name="Ament-velasquez S.L."/>
            <person name="Kruys A."/>
            <person name="Hutchinson M.I."/>
            <person name="Powell A.J."/>
            <person name="Barry K."/>
            <person name="Miller A.N."/>
            <person name="Grigoriev I.V."/>
            <person name="Debuchy R."/>
            <person name="Gladieux P."/>
            <person name="Thoren M.H."/>
            <person name="Johannesson H."/>
        </authorList>
    </citation>
    <scope>NUCLEOTIDE SEQUENCE</scope>
    <source>
        <strain evidence="5">SMH2392-1A</strain>
    </source>
</reference>
<dbReference type="InterPro" id="IPR027417">
    <property type="entry name" value="P-loop_NTPase"/>
</dbReference>
<organism evidence="5 6">
    <name type="scientific">Lasiosphaeria miniovina</name>
    <dbReference type="NCBI Taxonomy" id="1954250"/>
    <lineage>
        <taxon>Eukaryota</taxon>
        <taxon>Fungi</taxon>
        <taxon>Dikarya</taxon>
        <taxon>Ascomycota</taxon>
        <taxon>Pezizomycotina</taxon>
        <taxon>Sordariomycetes</taxon>
        <taxon>Sordariomycetidae</taxon>
        <taxon>Sordariales</taxon>
        <taxon>Lasiosphaeriaceae</taxon>
        <taxon>Lasiosphaeria</taxon>
    </lineage>
</organism>
<dbReference type="InterPro" id="IPR002110">
    <property type="entry name" value="Ankyrin_rpt"/>
</dbReference>
<feature type="repeat" description="ANK" evidence="3">
    <location>
        <begin position="698"/>
        <end position="730"/>
    </location>
</feature>
<gene>
    <name evidence="5" type="ORF">B0T26DRAFT_630133</name>
</gene>
<proteinExistence type="predicted"/>
<dbReference type="AlphaFoldDB" id="A0AA40B587"/>
<dbReference type="Pfam" id="PF22939">
    <property type="entry name" value="WHD_GPIID"/>
    <property type="match status" value="1"/>
</dbReference>
<feature type="repeat" description="ANK" evidence="3">
    <location>
        <begin position="600"/>
        <end position="632"/>
    </location>
</feature>
<dbReference type="SMART" id="SM00248">
    <property type="entry name" value="ANK"/>
    <property type="match status" value="10"/>
</dbReference>
<dbReference type="Gene3D" id="3.40.50.300">
    <property type="entry name" value="P-loop containing nucleotide triphosphate hydrolases"/>
    <property type="match status" value="1"/>
</dbReference>